<dbReference type="KEGG" id="phv:HU739_006250"/>
<proteinExistence type="predicted"/>
<organism evidence="1 2">
    <name type="scientific">Pseudomonas hamedanensis</name>
    <dbReference type="NCBI Taxonomy" id="2745504"/>
    <lineage>
        <taxon>Bacteria</taxon>
        <taxon>Pseudomonadati</taxon>
        <taxon>Pseudomonadota</taxon>
        <taxon>Gammaproteobacteria</taxon>
        <taxon>Pseudomonadales</taxon>
        <taxon>Pseudomonadaceae</taxon>
        <taxon>Pseudomonas</taxon>
    </lineage>
</organism>
<dbReference type="AlphaFoldDB" id="A0A9E6TID7"/>
<reference evidence="1 2" key="1">
    <citation type="journal article" date="2020" name="Microorganisms">
        <title>Reliable Identification of Environmental Pseudomonas Isolates Using the rpoD Gene.</title>
        <authorList>
            <consortium name="The Broad Institute Genome Sequencing Platform"/>
            <person name="Girard L."/>
            <person name="Lood C."/>
            <person name="Rokni-Zadeh H."/>
            <person name="van Noort V."/>
            <person name="Lavigne R."/>
            <person name="De Mot R."/>
        </authorList>
    </citation>
    <scope>NUCLEOTIDE SEQUENCE [LARGE SCALE GENOMIC DNA]</scope>
    <source>
        <strain evidence="1 2">SWRI65</strain>
    </source>
</reference>
<evidence type="ECO:0000313" key="1">
    <source>
        <dbReference type="EMBL" id="QXI18593.1"/>
    </source>
</evidence>
<sequence length="227" mass="25544">MTDAPRSTVSPTQENEQFLSENHLSATDRHVGIPSAPLEGLRPVLLSWINCVQRYIDVWDADDLPYWYNEQANVSILAGAAWKADWTAIEEYQVRKIANEGTESYSSIGRNDLYIANETHGWSIEAKVSYVPIDNPERARAQINEKCAWAIRDANRVHYDEPRLGAVFIAPYSAGKPADVAQIRMFRKMLLDISCAAIAWVAPSHAQKTHSHDGRYYPMVALLLLSS</sequence>
<accession>A0A9E6TID7</accession>
<gene>
    <name evidence="1" type="ORF">HU739_006250</name>
</gene>
<name>A0A9E6TID7_9PSED</name>
<dbReference type="Proteomes" id="UP000631521">
    <property type="component" value="Chromosome"/>
</dbReference>
<evidence type="ECO:0000313" key="2">
    <source>
        <dbReference type="Proteomes" id="UP000631521"/>
    </source>
</evidence>
<keyword evidence="2" id="KW-1185">Reference proteome</keyword>
<dbReference type="EMBL" id="CP077091">
    <property type="protein sequence ID" value="QXI18593.1"/>
    <property type="molecule type" value="Genomic_DNA"/>
</dbReference>
<dbReference type="RefSeq" id="WP_186547837.1">
    <property type="nucleotide sequence ID" value="NZ_CP077091.1"/>
</dbReference>
<protein>
    <submittedName>
        <fullName evidence="1">Uncharacterized protein</fullName>
    </submittedName>
</protein>
<reference evidence="1 2" key="2">
    <citation type="journal article" date="2021" name="Microorganisms">
        <title>The Ever-Expanding Pseudomonas Genus: Description of 43 New Species and Partition of the Pseudomonas putida Group.</title>
        <authorList>
            <person name="Girard L."/>
            <person name="Lood C."/>
            <person name="Hofte M."/>
            <person name="Vandamme P."/>
            <person name="Rokni-Zadeh H."/>
            <person name="van Noort V."/>
            <person name="Lavigne R."/>
            <person name="De Mot R."/>
        </authorList>
    </citation>
    <scope>NUCLEOTIDE SEQUENCE [LARGE SCALE GENOMIC DNA]</scope>
    <source>
        <strain evidence="1 2">SWRI65</strain>
    </source>
</reference>